<reference evidence="1 2" key="1">
    <citation type="submission" date="2009-01" db="EMBL/GenBank/DDBJ databases">
        <authorList>
            <person name="Fulton L."/>
            <person name="Clifton S."/>
            <person name="Fulton B."/>
            <person name="Xu J."/>
            <person name="Minx P."/>
            <person name="Pepin K.H."/>
            <person name="Johnson M."/>
            <person name="Bhonagiri V."/>
            <person name="Nash W.E."/>
            <person name="Mardis E.R."/>
            <person name="Wilson R.K."/>
        </authorList>
    </citation>
    <scope>NUCLEOTIDE SEQUENCE [LARGE SCALE GENOMIC DNA]</scope>
    <source>
        <strain evidence="1 2">DSM 5476</strain>
    </source>
</reference>
<evidence type="ECO:0000313" key="1">
    <source>
        <dbReference type="EMBL" id="EEG29947.1"/>
    </source>
</evidence>
<dbReference type="AlphaFoldDB" id="C0EF44"/>
<dbReference type="Proteomes" id="UP000003340">
    <property type="component" value="Unassembled WGS sequence"/>
</dbReference>
<organism evidence="1 2">
    <name type="scientific">[Clostridium] methylpentosum DSM 5476</name>
    <dbReference type="NCBI Taxonomy" id="537013"/>
    <lineage>
        <taxon>Bacteria</taxon>
        <taxon>Bacillati</taxon>
        <taxon>Bacillota</taxon>
        <taxon>Clostridia</taxon>
        <taxon>Eubacteriales</taxon>
        <taxon>Oscillospiraceae</taxon>
        <taxon>Oscillospiraceae incertae sedis</taxon>
    </lineage>
</organism>
<name>C0EF44_9FIRM</name>
<sequence>MFFTSQFYIIAQNKSLVIKWRVSLNKRNLHLDRDTSSLVTPGVQPFHLTAIVIYTG</sequence>
<reference evidence="1 2" key="2">
    <citation type="submission" date="2009-02" db="EMBL/GenBank/DDBJ databases">
        <title>Draft genome sequence of Clostridium methylpentosum (DSM 5476).</title>
        <authorList>
            <person name="Sudarsanam P."/>
            <person name="Ley R."/>
            <person name="Guruge J."/>
            <person name="Turnbaugh P.J."/>
            <person name="Mahowald M."/>
            <person name="Liep D."/>
            <person name="Gordon J."/>
        </authorList>
    </citation>
    <scope>NUCLEOTIDE SEQUENCE [LARGE SCALE GENOMIC DNA]</scope>
    <source>
        <strain evidence="1 2">DSM 5476</strain>
    </source>
</reference>
<dbReference type="STRING" id="537013.CLOSTMETH_02484"/>
<dbReference type="EMBL" id="ACEC01000082">
    <property type="protein sequence ID" value="EEG29947.1"/>
    <property type="molecule type" value="Genomic_DNA"/>
</dbReference>
<evidence type="ECO:0000313" key="2">
    <source>
        <dbReference type="Proteomes" id="UP000003340"/>
    </source>
</evidence>
<accession>C0EF44</accession>
<proteinExistence type="predicted"/>
<dbReference type="HOGENOM" id="CLU_3006139_0_0_9"/>
<keyword evidence="2" id="KW-1185">Reference proteome</keyword>
<gene>
    <name evidence="1" type="ORF">CLOSTMETH_02484</name>
</gene>
<protein>
    <submittedName>
        <fullName evidence="1">Uncharacterized protein</fullName>
    </submittedName>
</protein>
<comment type="caution">
    <text evidence="1">The sequence shown here is derived from an EMBL/GenBank/DDBJ whole genome shotgun (WGS) entry which is preliminary data.</text>
</comment>